<dbReference type="Proteomes" id="UP001372834">
    <property type="component" value="Unassembled WGS sequence"/>
</dbReference>
<gene>
    <name evidence="1" type="ORF">RUM43_011674</name>
</gene>
<protein>
    <submittedName>
        <fullName evidence="1">Uncharacterized protein</fullName>
    </submittedName>
</protein>
<accession>A0AAN8P5I9</accession>
<evidence type="ECO:0000313" key="2">
    <source>
        <dbReference type="Proteomes" id="UP001372834"/>
    </source>
</evidence>
<sequence>MIYLKKFVSLVFLVLNRNFELKIWRKKKLRFLLTNFNGLLTWPGKLLVCVAYSYAEYESHMAEHFSHGGEYEEYGVPVEHHQEHGAHPAISYQSFQLESKNPVPVVYKKEYHESESHYENHGKLKEASERECIKSLIERNLQY</sequence>
<name>A0AAN8P5I9_POLSC</name>
<organism evidence="1 2">
    <name type="scientific">Polyplax serrata</name>
    <name type="common">Common mouse louse</name>
    <dbReference type="NCBI Taxonomy" id="468196"/>
    <lineage>
        <taxon>Eukaryota</taxon>
        <taxon>Metazoa</taxon>
        <taxon>Ecdysozoa</taxon>
        <taxon>Arthropoda</taxon>
        <taxon>Hexapoda</taxon>
        <taxon>Insecta</taxon>
        <taxon>Pterygota</taxon>
        <taxon>Neoptera</taxon>
        <taxon>Paraneoptera</taxon>
        <taxon>Psocodea</taxon>
        <taxon>Troctomorpha</taxon>
        <taxon>Phthiraptera</taxon>
        <taxon>Anoplura</taxon>
        <taxon>Polyplacidae</taxon>
        <taxon>Polyplax</taxon>
    </lineage>
</organism>
<comment type="caution">
    <text evidence="1">The sequence shown here is derived from an EMBL/GenBank/DDBJ whole genome shotgun (WGS) entry which is preliminary data.</text>
</comment>
<evidence type="ECO:0000313" key="1">
    <source>
        <dbReference type="EMBL" id="KAK6621368.1"/>
    </source>
</evidence>
<dbReference type="EMBL" id="JAWJWE010000039">
    <property type="protein sequence ID" value="KAK6621368.1"/>
    <property type="molecule type" value="Genomic_DNA"/>
</dbReference>
<reference evidence="1 2" key="1">
    <citation type="submission" date="2023-10" db="EMBL/GenBank/DDBJ databases">
        <title>Genomes of two closely related lineages of the louse Polyplax serrata with different host specificities.</title>
        <authorList>
            <person name="Martinu J."/>
            <person name="Tarabai H."/>
            <person name="Stefka J."/>
            <person name="Hypsa V."/>
        </authorList>
    </citation>
    <scope>NUCLEOTIDE SEQUENCE [LARGE SCALE GENOMIC DNA]</scope>
    <source>
        <strain evidence="1">HR10_N</strain>
    </source>
</reference>
<proteinExistence type="predicted"/>
<dbReference type="AlphaFoldDB" id="A0AAN8P5I9"/>